<dbReference type="InterPro" id="IPR006669">
    <property type="entry name" value="MgtE_transporter"/>
</dbReference>
<dbReference type="InterPro" id="IPR000595">
    <property type="entry name" value="cNMP-bd_dom"/>
</dbReference>
<dbReference type="RefSeq" id="WP_074372989.1">
    <property type="nucleotide sequence ID" value="NZ_AP024907.1"/>
</dbReference>
<dbReference type="PROSITE" id="PS50042">
    <property type="entry name" value="CNMP_BINDING_3"/>
    <property type="match status" value="1"/>
</dbReference>
<dbReference type="OrthoDB" id="9808528at2"/>
<keyword evidence="2" id="KW-0808">Transferase</keyword>
<dbReference type="GO" id="GO:0016020">
    <property type="term" value="C:membrane"/>
    <property type="evidence" value="ECO:0007669"/>
    <property type="project" value="InterPro"/>
</dbReference>
<dbReference type="SUPFAM" id="SSF51206">
    <property type="entry name" value="cAMP-binding domain-like"/>
    <property type="match status" value="1"/>
</dbReference>
<dbReference type="InterPro" id="IPR000644">
    <property type="entry name" value="CBS_dom"/>
</dbReference>
<dbReference type="InterPro" id="IPR046342">
    <property type="entry name" value="CBS_dom_sf"/>
</dbReference>
<sequence length="608" mass="69194">MPDKFNLHSSPFDCLTPAQQQQLLSALDVAYFRSRDTLLRRGETGQYLHILIKGVVEERSEDGQEVFAHYASEDIFDVRSLLDGTVRHQYVALEDTLVYQLPKSVFLDFYHQNGQFAAYFDNNLATRQALLENAQQQQNLAEFILTKVDRAIYHPPIIVTPEQTIADVSGLLKDNNCDAALVQLPANDARLTQTAHTHPYAIVTRTDMLHALALDMQPVNTPVGQIATFPVFHVNDGEFLFNAMVMMIRNRIKRIMVCDGNQAVGMLDMTQILSTFSTHSHVLTLSIARASSIEALTIASNQQHKLVENLVSNGIRTRFMMELIAAVNEQIIEKAFELIVPPVMQQQCCLLVLGSEGRGEQMLKTDQDNALIIKDDTDWPDCQHVMDKLTHTLLQLGYPVCPGKVMVNNPFWVKSQRNWQAALSQWVEQAKPEQIMNIAIMADAQAVAGNRMLLHPVREHLSELMADQELILSAFTRPALNFSLPLTLFGNVKSSKSGLDIKQGGIFPIVHGIRALSLEYRMTEQNTFKRIEALTQKRVLERQTADNLSEALKLFFKLRLMQQLQQPERHNHLDIKLLDSTERDLLRHSLHIVKKFKQWLSYHYQIRD</sequence>
<dbReference type="Proteomes" id="UP000184774">
    <property type="component" value="Unassembled WGS sequence"/>
</dbReference>
<dbReference type="CDD" id="cd04589">
    <property type="entry name" value="CBS_pair_CAP-ED_NT_Pol-beta-like_DUF294_assoc"/>
    <property type="match status" value="1"/>
</dbReference>
<dbReference type="GO" id="GO:0015095">
    <property type="term" value="F:magnesium ion transmembrane transporter activity"/>
    <property type="evidence" value="ECO:0007669"/>
    <property type="project" value="InterPro"/>
</dbReference>
<dbReference type="SMART" id="SM00100">
    <property type="entry name" value="cNMP"/>
    <property type="match status" value="1"/>
</dbReference>
<dbReference type="Gene3D" id="2.60.120.10">
    <property type="entry name" value="Jelly Rolls"/>
    <property type="match status" value="1"/>
</dbReference>
<dbReference type="InterPro" id="IPR005105">
    <property type="entry name" value="GlnD_Uridyltrans_N"/>
</dbReference>
<dbReference type="Pfam" id="PF00027">
    <property type="entry name" value="cNMP_binding"/>
    <property type="match status" value="1"/>
</dbReference>
<dbReference type="CDD" id="cd00038">
    <property type="entry name" value="CAP_ED"/>
    <property type="match status" value="1"/>
</dbReference>
<evidence type="ECO:0000313" key="3">
    <source>
        <dbReference type="Proteomes" id="UP000184774"/>
    </source>
</evidence>
<evidence type="ECO:0000259" key="1">
    <source>
        <dbReference type="PROSITE" id="PS50042"/>
    </source>
</evidence>
<evidence type="ECO:0000313" key="2">
    <source>
        <dbReference type="EMBL" id="SIO94445.1"/>
    </source>
</evidence>
<dbReference type="EMBL" id="FSSB01000013">
    <property type="protein sequence ID" value="SIO94445.1"/>
    <property type="molecule type" value="Genomic_DNA"/>
</dbReference>
<dbReference type="AlphaFoldDB" id="A0A1N6M4U4"/>
<proteinExistence type="predicted"/>
<dbReference type="InterPro" id="IPR018821">
    <property type="entry name" value="DUF294_put_nucleoTrafse_sb-bd"/>
</dbReference>
<name>A0A1N6M4U4_9VIBR</name>
<dbReference type="Pfam" id="PF00571">
    <property type="entry name" value="CBS"/>
    <property type="match status" value="1"/>
</dbReference>
<protein>
    <submittedName>
        <fullName evidence="2">Putative nucleotidyltransferase substrate binding domain protein</fullName>
    </submittedName>
</protein>
<dbReference type="InterPro" id="IPR014710">
    <property type="entry name" value="RmlC-like_jellyroll"/>
</dbReference>
<organism evidence="2 3">
    <name type="scientific">Vibrio spartinae</name>
    <dbReference type="NCBI Taxonomy" id="1918945"/>
    <lineage>
        <taxon>Bacteria</taxon>
        <taxon>Pseudomonadati</taxon>
        <taxon>Pseudomonadota</taxon>
        <taxon>Gammaproteobacteria</taxon>
        <taxon>Vibrionales</taxon>
        <taxon>Vibrionaceae</taxon>
        <taxon>Vibrio</taxon>
    </lineage>
</organism>
<dbReference type="Gene3D" id="3.10.580.10">
    <property type="entry name" value="CBS-domain"/>
    <property type="match status" value="1"/>
</dbReference>
<dbReference type="GO" id="GO:0008773">
    <property type="term" value="F:[protein-PII] uridylyltransferase activity"/>
    <property type="evidence" value="ECO:0007669"/>
    <property type="project" value="InterPro"/>
</dbReference>
<dbReference type="Pfam" id="PF03445">
    <property type="entry name" value="DUF294"/>
    <property type="match status" value="1"/>
</dbReference>
<dbReference type="SMART" id="SM00116">
    <property type="entry name" value="CBS"/>
    <property type="match status" value="2"/>
</dbReference>
<accession>A0A1N6M4U4</accession>
<feature type="domain" description="Cyclic nucleotide-binding" evidence="1">
    <location>
        <begin position="11"/>
        <end position="106"/>
    </location>
</feature>
<dbReference type="PANTHER" id="PTHR43773:SF1">
    <property type="entry name" value="MAGNESIUM TRANSPORTER MGTE"/>
    <property type="match status" value="1"/>
</dbReference>
<dbReference type="InterPro" id="IPR018490">
    <property type="entry name" value="cNMP-bd_dom_sf"/>
</dbReference>
<reference evidence="2 3" key="1">
    <citation type="submission" date="2016-12" db="EMBL/GenBank/DDBJ databases">
        <authorList>
            <person name="Song W.-J."/>
            <person name="Kurnit D.M."/>
        </authorList>
    </citation>
    <scope>NUCLEOTIDE SEQUENCE [LARGE SCALE GENOMIC DNA]</scope>
    <source>
        <strain evidence="2 3">CECT 9026</strain>
    </source>
</reference>
<gene>
    <name evidence="2" type="ORF">VSP9026_02146</name>
</gene>
<dbReference type="CDD" id="cd05401">
    <property type="entry name" value="NT_GlnE_GlnD_like"/>
    <property type="match status" value="1"/>
</dbReference>
<dbReference type="Pfam" id="PF10335">
    <property type="entry name" value="DUF294_C"/>
    <property type="match status" value="1"/>
</dbReference>
<dbReference type="PANTHER" id="PTHR43773">
    <property type="entry name" value="MAGNESIUM TRANSPORTER MGTE"/>
    <property type="match status" value="1"/>
</dbReference>
<dbReference type="SUPFAM" id="SSF54631">
    <property type="entry name" value="CBS-domain pair"/>
    <property type="match status" value="1"/>
</dbReference>